<proteinExistence type="predicted"/>
<keyword evidence="3" id="KW-1185">Reference proteome</keyword>
<feature type="region of interest" description="Disordered" evidence="1">
    <location>
        <begin position="86"/>
        <end position="129"/>
    </location>
</feature>
<feature type="compositionally biased region" description="Basic and acidic residues" evidence="1">
    <location>
        <begin position="97"/>
        <end position="129"/>
    </location>
</feature>
<organism evidence="2 3">
    <name type="scientific">Phytophthora fragariaefolia</name>
    <dbReference type="NCBI Taxonomy" id="1490495"/>
    <lineage>
        <taxon>Eukaryota</taxon>
        <taxon>Sar</taxon>
        <taxon>Stramenopiles</taxon>
        <taxon>Oomycota</taxon>
        <taxon>Peronosporomycetes</taxon>
        <taxon>Peronosporales</taxon>
        <taxon>Peronosporaceae</taxon>
        <taxon>Phytophthora</taxon>
    </lineage>
</organism>
<feature type="region of interest" description="Disordered" evidence="1">
    <location>
        <begin position="9"/>
        <end position="42"/>
    </location>
</feature>
<sequence length="129" mass="14431">MYRLEVYCEKNEQQASSGPTPADDNAGPADDNAGPAVTLRNRNAVLPPKQDGVYYAVVTDRFYTSIQNALQLLELCEQRVLGWYHPDQQEGLSPGARPREVETSEEHPARNYQDRSRNVGPSDERNGLV</sequence>
<dbReference type="EMBL" id="BSXT01001129">
    <property type="protein sequence ID" value="GMF39050.1"/>
    <property type="molecule type" value="Genomic_DNA"/>
</dbReference>
<reference evidence="2" key="1">
    <citation type="submission" date="2023-04" db="EMBL/GenBank/DDBJ databases">
        <title>Phytophthora fragariaefolia NBRC 109709.</title>
        <authorList>
            <person name="Ichikawa N."/>
            <person name="Sato H."/>
            <person name="Tonouchi N."/>
        </authorList>
    </citation>
    <scope>NUCLEOTIDE SEQUENCE</scope>
    <source>
        <strain evidence="2">NBRC 109709</strain>
    </source>
</reference>
<dbReference type="OrthoDB" id="122438at2759"/>
<dbReference type="Proteomes" id="UP001165121">
    <property type="component" value="Unassembled WGS sequence"/>
</dbReference>
<dbReference type="AlphaFoldDB" id="A0A9W7CSU9"/>
<comment type="caution">
    <text evidence="2">The sequence shown here is derived from an EMBL/GenBank/DDBJ whole genome shotgun (WGS) entry which is preliminary data.</text>
</comment>
<name>A0A9W7CSU9_9STRA</name>
<gene>
    <name evidence="2" type="ORF">Pfra01_001147100</name>
</gene>
<accession>A0A9W7CSU9</accession>
<evidence type="ECO:0000313" key="2">
    <source>
        <dbReference type="EMBL" id="GMF39050.1"/>
    </source>
</evidence>
<evidence type="ECO:0000313" key="3">
    <source>
        <dbReference type="Proteomes" id="UP001165121"/>
    </source>
</evidence>
<feature type="compositionally biased region" description="Low complexity" evidence="1">
    <location>
        <begin position="18"/>
        <end position="36"/>
    </location>
</feature>
<protein>
    <submittedName>
        <fullName evidence="2">Unnamed protein product</fullName>
    </submittedName>
</protein>
<evidence type="ECO:0000256" key="1">
    <source>
        <dbReference type="SAM" id="MobiDB-lite"/>
    </source>
</evidence>